<name>A0A2Y9AUC0_9MICO</name>
<organism evidence="2 3">
    <name type="scientific">Georgenia satyanarayanai</name>
    <dbReference type="NCBI Taxonomy" id="860221"/>
    <lineage>
        <taxon>Bacteria</taxon>
        <taxon>Bacillati</taxon>
        <taxon>Actinomycetota</taxon>
        <taxon>Actinomycetes</taxon>
        <taxon>Micrococcales</taxon>
        <taxon>Bogoriellaceae</taxon>
        <taxon>Georgenia</taxon>
    </lineage>
</organism>
<gene>
    <name evidence="2" type="ORF">SAMN05216184_11945</name>
</gene>
<reference evidence="2 3" key="1">
    <citation type="submission" date="2016-10" db="EMBL/GenBank/DDBJ databases">
        <authorList>
            <person name="Cai Z."/>
        </authorList>
    </citation>
    <scope>NUCLEOTIDE SEQUENCE [LARGE SCALE GENOMIC DNA]</scope>
    <source>
        <strain evidence="2 3">CGMCC 1.10826</strain>
    </source>
</reference>
<keyword evidence="3" id="KW-1185">Reference proteome</keyword>
<protein>
    <submittedName>
        <fullName evidence="2">Uncharacterized protein</fullName>
    </submittedName>
</protein>
<dbReference type="Proteomes" id="UP000250222">
    <property type="component" value="Unassembled WGS sequence"/>
</dbReference>
<proteinExistence type="predicted"/>
<evidence type="ECO:0000256" key="1">
    <source>
        <dbReference type="SAM" id="MobiDB-lite"/>
    </source>
</evidence>
<dbReference type="EMBL" id="UETB01000019">
    <property type="protein sequence ID" value="SSA46938.1"/>
    <property type="molecule type" value="Genomic_DNA"/>
</dbReference>
<evidence type="ECO:0000313" key="2">
    <source>
        <dbReference type="EMBL" id="SSA46938.1"/>
    </source>
</evidence>
<sequence>MNEDEVVPSLVEVPAAIQKLVIAYYEAGLDHGFELGYRASEANNEATWATAAALVRGIADGQPYDQLCEQRGEQGRAERQRRLLRDRGIVP</sequence>
<feature type="region of interest" description="Disordered" evidence="1">
    <location>
        <begin position="70"/>
        <end position="91"/>
    </location>
</feature>
<accession>A0A2Y9AUC0</accession>
<dbReference type="RefSeq" id="WP_146237600.1">
    <property type="nucleotide sequence ID" value="NZ_QKLZ01000019.1"/>
</dbReference>
<evidence type="ECO:0000313" key="3">
    <source>
        <dbReference type="Proteomes" id="UP000250222"/>
    </source>
</evidence>
<dbReference type="AlphaFoldDB" id="A0A2Y9AUC0"/>